<name>A0A8B8CRK3_CRAVI</name>
<dbReference type="InterPro" id="IPR050216">
    <property type="entry name" value="LRR_domain-containing"/>
</dbReference>
<evidence type="ECO:0000313" key="4">
    <source>
        <dbReference type="RefSeq" id="XP_022317066.1"/>
    </source>
</evidence>
<dbReference type="Proteomes" id="UP000694844">
    <property type="component" value="Chromosome 2"/>
</dbReference>
<organism evidence="3 4">
    <name type="scientific">Crassostrea virginica</name>
    <name type="common">Eastern oyster</name>
    <dbReference type="NCBI Taxonomy" id="6565"/>
    <lineage>
        <taxon>Eukaryota</taxon>
        <taxon>Metazoa</taxon>
        <taxon>Spiralia</taxon>
        <taxon>Lophotrochozoa</taxon>
        <taxon>Mollusca</taxon>
        <taxon>Bivalvia</taxon>
        <taxon>Autobranchia</taxon>
        <taxon>Pteriomorphia</taxon>
        <taxon>Ostreida</taxon>
        <taxon>Ostreoidea</taxon>
        <taxon>Ostreidae</taxon>
        <taxon>Crassostrea</taxon>
    </lineage>
</organism>
<evidence type="ECO:0000313" key="3">
    <source>
        <dbReference type="Proteomes" id="UP000694844"/>
    </source>
</evidence>
<dbReference type="Pfam" id="PF13855">
    <property type="entry name" value="LRR_8"/>
    <property type="match status" value="1"/>
</dbReference>
<dbReference type="Gene3D" id="3.80.10.10">
    <property type="entry name" value="Ribonuclease Inhibitor"/>
    <property type="match status" value="1"/>
</dbReference>
<accession>A0A8B8CRK3</accession>
<keyword evidence="3" id="KW-1185">Reference proteome</keyword>
<dbReference type="RefSeq" id="XP_022317066.1">
    <property type="nucleotide sequence ID" value="XM_022461358.1"/>
</dbReference>
<dbReference type="AlphaFoldDB" id="A0A8B8CRK3"/>
<dbReference type="KEGG" id="cvn:111120556"/>
<keyword evidence="1" id="KW-0433">Leucine-rich repeat</keyword>
<dbReference type="SUPFAM" id="SSF52075">
    <property type="entry name" value="Outer arm dynein light chain 1"/>
    <property type="match status" value="1"/>
</dbReference>
<evidence type="ECO:0000256" key="2">
    <source>
        <dbReference type="ARBA" id="ARBA00022737"/>
    </source>
</evidence>
<evidence type="ECO:0000256" key="1">
    <source>
        <dbReference type="ARBA" id="ARBA00022614"/>
    </source>
</evidence>
<gene>
    <name evidence="4" type="primary">LOC111120556</name>
</gene>
<reference evidence="4" key="1">
    <citation type="submission" date="2025-08" db="UniProtKB">
        <authorList>
            <consortium name="RefSeq"/>
        </authorList>
    </citation>
    <scope>IDENTIFICATION</scope>
    <source>
        <tissue evidence="4">Whole sample</tissue>
    </source>
</reference>
<dbReference type="GO" id="GO:0005737">
    <property type="term" value="C:cytoplasm"/>
    <property type="evidence" value="ECO:0007669"/>
    <property type="project" value="TreeGrafter"/>
</dbReference>
<dbReference type="InterPro" id="IPR001611">
    <property type="entry name" value="Leu-rich_rpt"/>
</dbReference>
<keyword evidence="2" id="KW-0677">Repeat</keyword>
<proteinExistence type="predicted"/>
<sequence length="171" mass="18957">MASGTALVARRLREAQETQDLDLSGCDLTKIPDAVYMMLKSVVISRCTMANNMLTKIPPKFPSNFKQLTELDLSKNRLVQFPADMNVMQSIRVLNLSGNGLEGVPMFVCSLANLQELHLQNNCIMAVEVSRLEDIESLNHVNLQNNPISDDLKSQLQSCNFTVMLGNEAVS</sequence>
<dbReference type="InterPro" id="IPR032675">
    <property type="entry name" value="LRR_dom_sf"/>
</dbReference>
<dbReference type="OrthoDB" id="1060944at2759"/>
<protein>
    <submittedName>
        <fullName evidence="4">Leucine-rich repeat-containing protein 57-like</fullName>
    </submittedName>
</protein>
<dbReference type="GeneID" id="111120556"/>
<dbReference type="PANTHER" id="PTHR48051">
    <property type="match status" value="1"/>
</dbReference>
<dbReference type="PANTHER" id="PTHR48051:SF1">
    <property type="entry name" value="RAS SUPPRESSOR PROTEIN 1"/>
    <property type="match status" value="1"/>
</dbReference>